<evidence type="ECO:0000256" key="1">
    <source>
        <dbReference type="SAM" id="MobiDB-lite"/>
    </source>
</evidence>
<organism evidence="3 4">
    <name type="scientific">Gloeobacter kilaueensis (strain ATCC BAA-2537 / CCAP 1431/1 / ULC 316 / JS1)</name>
    <dbReference type="NCBI Taxonomy" id="1183438"/>
    <lineage>
        <taxon>Bacteria</taxon>
        <taxon>Bacillati</taxon>
        <taxon>Cyanobacteriota</taxon>
        <taxon>Cyanophyceae</taxon>
        <taxon>Gloeobacterales</taxon>
        <taxon>Gloeobacteraceae</taxon>
        <taxon>Gloeobacter</taxon>
    </lineage>
</organism>
<feature type="transmembrane region" description="Helical" evidence="2">
    <location>
        <begin position="9"/>
        <end position="30"/>
    </location>
</feature>
<name>U5QDC5_GLOK1</name>
<keyword evidence="2" id="KW-0472">Membrane</keyword>
<dbReference type="EMBL" id="CP003587">
    <property type="protein sequence ID" value="AGY56833.1"/>
    <property type="molecule type" value="Genomic_DNA"/>
</dbReference>
<dbReference type="Proteomes" id="UP000017396">
    <property type="component" value="Chromosome"/>
</dbReference>
<protein>
    <submittedName>
        <fullName evidence="3">Uncharacterized protein</fullName>
    </submittedName>
</protein>
<feature type="transmembrane region" description="Helical" evidence="2">
    <location>
        <begin position="42"/>
        <end position="61"/>
    </location>
</feature>
<dbReference type="HOGENOM" id="CLU_1803431_0_0_3"/>
<reference evidence="3 4" key="1">
    <citation type="journal article" date="2013" name="PLoS ONE">
        <title>Cultivation and Complete Genome Sequencing of Gloeobacter kilaueensis sp. nov., from a Lava Cave in Kilauea Caldera, Hawai'i.</title>
        <authorList>
            <person name="Saw J.H."/>
            <person name="Schatz M."/>
            <person name="Brown M.V."/>
            <person name="Kunkel D.D."/>
            <person name="Foster J.S."/>
            <person name="Shick H."/>
            <person name="Christensen S."/>
            <person name="Hou S."/>
            <person name="Wan X."/>
            <person name="Donachie S.P."/>
        </authorList>
    </citation>
    <scope>NUCLEOTIDE SEQUENCE [LARGE SCALE GENOMIC DNA]</scope>
    <source>
        <strain evidence="4">JS</strain>
    </source>
</reference>
<gene>
    <name evidence="3" type="ORF">GKIL_0587</name>
</gene>
<feature type="region of interest" description="Disordered" evidence="1">
    <location>
        <begin position="100"/>
        <end position="119"/>
    </location>
</feature>
<dbReference type="AlphaFoldDB" id="U5QDC5"/>
<evidence type="ECO:0000313" key="4">
    <source>
        <dbReference type="Proteomes" id="UP000017396"/>
    </source>
</evidence>
<keyword evidence="2" id="KW-0812">Transmembrane</keyword>
<accession>U5QDC5</accession>
<dbReference type="KEGG" id="glj:GKIL_0587"/>
<keyword evidence="4" id="KW-1185">Reference proteome</keyword>
<keyword evidence="2" id="KW-1133">Transmembrane helix</keyword>
<proteinExistence type="predicted"/>
<evidence type="ECO:0000313" key="3">
    <source>
        <dbReference type="EMBL" id="AGY56833.1"/>
    </source>
</evidence>
<sequence length="143" mass="15949">MQLSRTQRVLIVFALGLLIVLSGGVGLLWLIEGIISKARLHILGLSAPMFLPGLLLVYVCGRNVPRLWRVSREVLKEDARFDWSNLDFGAALRAFFTRPEGTQKPVHRNRRRPSNSEWTATVSRLGKAQGFGGKNQVDTGLPK</sequence>
<dbReference type="STRING" id="1183438.GKIL_0587"/>
<evidence type="ECO:0000256" key="2">
    <source>
        <dbReference type="SAM" id="Phobius"/>
    </source>
</evidence>